<protein>
    <submittedName>
        <fullName evidence="8">RNA polymerase sigma-70 factor, ECF subfamily</fullName>
    </submittedName>
</protein>
<evidence type="ECO:0000259" key="7">
    <source>
        <dbReference type="Pfam" id="PF08281"/>
    </source>
</evidence>
<keyword evidence="3" id="KW-0731">Sigma factor</keyword>
<dbReference type="GO" id="GO:0016987">
    <property type="term" value="F:sigma factor activity"/>
    <property type="evidence" value="ECO:0007669"/>
    <property type="project" value="UniProtKB-KW"/>
</dbReference>
<keyword evidence="4" id="KW-0238">DNA-binding</keyword>
<reference evidence="8 9" key="2">
    <citation type="journal article" date="2016" name="PeerJ">
        <title>Analysis of five complete genome sequences for members of the class Peribacteria in the recently recognized Peregrinibacteria bacterial phylum.</title>
        <authorList>
            <person name="Anantharaman K."/>
            <person name="Brown C.T."/>
            <person name="Burstein D."/>
            <person name="Castelle C.J."/>
            <person name="Probst A.J."/>
            <person name="Thomas B.C."/>
            <person name="Williams K.H."/>
            <person name="Banfield J.F."/>
        </authorList>
    </citation>
    <scope>NUCLEOTIDE SEQUENCE [LARGE SCALE GENOMIC DNA]</scope>
    <source>
        <strain evidence="8">RIFOXYD1_FULL_PER-ii_59_16</strain>
    </source>
</reference>
<keyword evidence="5" id="KW-0804">Transcription</keyword>
<dbReference type="GO" id="GO:0003677">
    <property type="term" value="F:DNA binding"/>
    <property type="evidence" value="ECO:0007669"/>
    <property type="project" value="UniProtKB-KW"/>
</dbReference>
<sequence length="185" mass="21851">MITEGAILTLVRQAQEGDTQAFSTLYDHFFPQVYRYTAFRFDREMAEDLVADIFVKVWEKLHTYQERKGVPFAAWLFRIARHEVIDAYRSHRDIEEVPEELHDPDEMNHADHRVKREDVLRTVRTAMDALPRRYRDVLLLSYMADLPHSEIARTLKMREGAVRVLKFRALEKLESLLPPEAHGML</sequence>
<evidence type="ECO:0000259" key="6">
    <source>
        <dbReference type="Pfam" id="PF04542"/>
    </source>
</evidence>
<dbReference type="InterPro" id="IPR013324">
    <property type="entry name" value="RNA_pol_sigma_r3/r4-like"/>
</dbReference>
<evidence type="ECO:0000256" key="3">
    <source>
        <dbReference type="ARBA" id="ARBA00023082"/>
    </source>
</evidence>
<dbReference type="InterPro" id="IPR039425">
    <property type="entry name" value="RNA_pol_sigma-70-like"/>
</dbReference>
<proteinExistence type="inferred from homology"/>
<evidence type="ECO:0000256" key="4">
    <source>
        <dbReference type="ARBA" id="ARBA00023125"/>
    </source>
</evidence>
<dbReference type="InterPro" id="IPR013325">
    <property type="entry name" value="RNA_pol_sigma_r2"/>
</dbReference>
<dbReference type="Pfam" id="PF04542">
    <property type="entry name" value="Sigma70_r2"/>
    <property type="match status" value="1"/>
</dbReference>
<accession>A0A0S1SUB6</accession>
<dbReference type="InterPro" id="IPR036388">
    <property type="entry name" value="WH-like_DNA-bd_sf"/>
</dbReference>
<comment type="similarity">
    <text evidence="1">Belongs to the sigma-70 factor family. ECF subfamily.</text>
</comment>
<dbReference type="PANTHER" id="PTHR43133:SF8">
    <property type="entry name" value="RNA POLYMERASE SIGMA FACTOR HI_1459-RELATED"/>
    <property type="match status" value="1"/>
</dbReference>
<dbReference type="CDD" id="cd06171">
    <property type="entry name" value="Sigma70_r4"/>
    <property type="match status" value="1"/>
</dbReference>
<dbReference type="Proteomes" id="UP000069135">
    <property type="component" value="Chromosome"/>
</dbReference>
<dbReference type="Gene3D" id="1.10.1740.10">
    <property type="match status" value="1"/>
</dbReference>
<dbReference type="STRING" id="1735162.PeribacterB2_0840"/>
<accession>A0A0S1SPH9</accession>
<dbReference type="Gene3D" id="1.10.10.10">
    <property type="entry name" value="Winged helix-like DNA-binding domain superfamily/Winged helix DNA-binding domain"/>
    <property type="match status" value="1"/>
</dbReference>
<evidence type="ECO:0000256" key="1">
    <source>
        <dbReference type="ARBA" id="ARBA00010641"/>
    </source>
</evidence>
<feature type="domain" description="RNA polymerase sigma-70 region 2" evidence="6">
    <location>
        <begin position="25"/>
        <end position="92"/>
    </location>
</feature>
<dbReference type="SUPFAM" id="SSF88659">
    <property type="entry name" value="Sigma3 and sigma4 domains of RNA polymerase sigma factors"/>
    <property type="match status" value="1"/>
</dbReference>
<dbReference type="Pfam" id="PF08281">
    <property type="entry name" value="Sigma70_r4_2"/>
    <property type="match status" value="1"/>
</dbReference>
<dbReference type="AlphaFoldDB" id="A0A0S1SUB6"/>
<evidence type="ECO:0000256" key="5">
    <source>
        <dbReference type="ARBA" id="ARBA00023163"/>
    </source>
</evidence>
<evidence type="ECO:0000256" key="2">
    <source>
        <dbReference type="ARBA" id="ARBA00023015"/>
    </source>
</evidence>
<dbReference type="KEGG" id="prf:PeribacterA2_0838"/>
<dbReference type="EMBL" id="CP013065">
    <property type="protein sequence ID" value="ALM13507.1"/>
    <property type="molecule type" value="Genomic_DNA"/>
</dbReference>
<feature type="domain" description="RNA polymerase sigma factor 70 region 4 type 2" evidence="7">
    <location>
        <begin position="122"/>
        <end position="173"/>
    </location>
</feature>
<gene>
    <name evidence="8" type="ORF">PeribacterD1_0838</name>
</gene>
<dbReference type="NCBIfam" id="TIGR02937">
    <property type="entry name" value="sigma70-ECF"/>
    <property type="match status" value="1"/>
</dbReference>
<accession>A0A0S1SHZ7</accession>
<evidence type="ECO:0000313" key="9">
    <source>
        <dbReference type="Proteomes" id="UP000069135"/>
    </source>
</evidence>
<name>A0A0S1SUB6_9BACT</name>
<dbReference type="SUPFAM" id="SSF88946">
    <property type="entry name" value="Sigma2 domain of RNA polymerase sigma factors"/>
    <property type="match status" value="1"/>
</dbReference>
<accession>A0A0S1SL58</accession>
<dbReference type="GO" id="GO:0006352">
    <property type="term" value="P:DNA-templated transcription initiation"/>
    <property type="evidence" value="ECO:0007669"/>
    <property type="project" value="InterPro"/>
</dbReference>
<keyword evidence="2" id="KW-0805">Transcription regulation</keyword>
<organism evidence="8 9">
    <name type="scientific">Candidatus Peribacter riflensis</name>
    <dbReference type="NCBI Taxonomy" id="1735162"/>
    <lineage>
        <taxon>Bacteria</taxon>
        <taxon>Candidatus Peregrinibacteriota</taxon>
        <taxon>Candidatus Peribacteria</taxon>
        <taxon>Candidatus Peribacterales</taxon>
        <taxon>Candidatus Peribacteraceae</taxon>
        <taxon>Candidatus Peribacter</taxon>
    </lineage>
</organism>
<dbReference type="PANTHER" id="PTHR43133">
    <property type="entry name" value="RNA POLYMERASE ECF-TYPE SIGMA FACTO"/>
    <property type="match status" value="1"/>
</dbReference>
<dbReference type="InterPro" id="IPR014284">
    <property type="entry name" value="RNA_pol_sigma-70_dom"/>
</dbReference>
<reference evidence="9" key="1">
    <citation type="submission" date="2015-10" db="EMBL/GenBank/DDBJ databases">
        <title>Analysis of five complete genome sequences for members of the class Peribacteria in the recently recognized Peregrinibacteria bacterial phylum.</title>
        <authorList>
            <person name="Anantharaman K."/>
            <person name="Brown C.T."/>
            <person name="Burstein D."/>
            <person name="Castelle C.J."/>
            <person name="Probst A.J."/>
            <person name="Thomas B.C."/>
            <person name="Williams K.H."/>
            <person name="Banfield J.F."/>
        </authorList>
    </citation>
    <scope>NUCLEOTIDE SEQUENCE [LARGE SCALE GENOMIC DNA]</scope>
</reference>
<evidence type="ECO:0000313" key="8">
    <source>
        <dbReference type="EMBL" id="ALM13507.1"/>
    </source>
</evidence>
<dbReference type="InterPro" id="IPR007627">
    <property type="entry name" value="RNA_pol_sigma70_r2"/>
</dbReference>
<dbReference type="InterPro" id="IPR013249">
    <property type="entry name" value="RNA_pol_sigma70_r4_t2"/>
</dbReference>
<accession>A0A0S1SXW8</accession>